<evidence type="ECO:0000256" key="5">
    <source>
        <dbReference type="SAM" id="Phobius"/>
    </source>
</evidence>
<evidence type="ECO:0000256" key="3">
    <source>
        <dbReference type="ARBA" id="ARBA00022989"/>
    </source>
</evidence>
<dbReference type="Proteomes" id="UP000323856">
    <property type="component" value="Unassembled WGS sequence"/>
</dbReference>
<feature type="transmembrane region" description="Helical" evidence="5">
    <location>
        <begin position="87"/>
        <end position="109"/>
    </location>
</feature>
<comment type="subcellular location">
    <subcellularLocation>
        <location evidence="1">Endomembrane system</location>
        <topology evidence="1">Multi-pass membrane protein</topology>
    </subcellularLocation>
</comment>
<protein>
    <submittedName>
        <fullName evidence="7">DUF202 domain-containing protein</fullName>
    </submittedName>
</protein>
<dbReference type="OrthoDB" id="3701077at2"/>
<comment type="caution">
    <text evidence="7">The sequence shown here is derived from an EMBL/GenBank/DDBJ whole genome shotgun (WGS) entry which is preliminary data.</text>
</comment>
<sequence>MSVSAPEPLHQDPGLQPERTVMSWGRTTLSLCVAALVFVRWLPHYGIGIVAMILLALLAAGGIYATQRYRYAVASHGITADRLRADVVAVFSMSAAVLCLGVVGILVVLDV</sequence>
<keyword evidence="4 5" id="KW-0472">Membrane</keyword>
<evidence type="ECO:0000313" key="8">
    <source>
        <dbReference type="Proteomes" id="UP000323856"/>
    </source>
</evidence>
<evidence type="ECO:0000256" key="4">
    <source>
        <dbReference type="ARBA" id="ARBA00023136"/>
    </source>
</evidence>
<keyword evidence="3 5" id="KW-1133">Transmembrane helix</keyword>
<dbReference type="Pfam" id="PF02656">
    <property type="entry name" value="DUF202"/>
    <property type="match status" value="1"/>
</dbReference>
<evidence type="ECO:0000256" key="2">
    <source>
        <dbReference type="ARBA" id="ARBA00022692"/>
    </source>
</evidence>
<dbReference type="GO" id="GO:0012505">
    <property type="term" value="C:endomembrane system"/>
    <property type="evidence" value="ECO:0007669"/>
    <property type="project" value="UniProtKB-SubCell"/>
</dbReference>
<name>A0A5B0EB53_9MICC</name>
<feature type="transmembrane region" description="Helical" evidence="5">
    <location>
        <begin position="45"/>
        <end position="66"/>
    </location>
</feature>
<evidence type="ECO:0000259" key="6">
    <source>
        <dbReference type="Pfam" id="PF02656"/>
    </source>
</evidence>
<organism evidence="7 8">
    <name type="scientific">Paeniglutamicibacter gangotriensis</name>
    <dbReference type="NCBI Taxonomy" id="254787"/>
    <lineage>
        <taxon>Bacteria</taxon>
        <taxon>Bacillati</taxon>
        <taxon>Actinomycetota</taxon>
        <taxon>Actinomycetes</taxon>
        <taxon>Micrococcales</taxon>
        <taxon>Micrococcaceae</taxon>
        <taxon>Paeniglutamicibacter</taxon>
    </lineage>
</organism>
<keyword evidence="2 5" id="KW-0812">Transmembrane</keyword>
<feature type="domain" description="DUF202" evidence="6">
    <location>
        <begin position="12"/>
        <end position="72"/>
    </location>
</feature>
<gene>
    <name evidence="7" type="ORF">FQ154_11725</name>
</gene>
<dbReference type="RefSeq" id="WP_007271199.1">
    <property type="nucleotide sequence ID" value="NZ_JBITUG010000019.1"/>
</dbReference>
<evidence type="ECO:0000256" key="1">
    <source>
        <dbReference type="ARBA" id="ARBA00004127"/>
    </source>
</evidence>
<proteinExistence type="predicted"/>
<accession>A0A5B0EB53</accession>
<evidence type="ECO:0000313" key="7">
    <source>
        <dbReference type="EMBL" id="KAA0976257.1"/>
    </source>
</evidence>
<dbReference type="EMBL" id="VOBL01000011">
    <property type="protein sequence ID" value="KAA0976257.1"/>
    <property type="molecule type" value="Genomic_DNA"/>
</dbReference>
<dbReference type="AlphaFoldDB" id="A0A5B0EB53"/>
<reference evidence="7 8" key="1">
    <citation type="submission" date="2019-07" db="EMBL/GenBank/DDBJ databases">
        <title>Analysis of the biochemical properties, biological activity and biotechnological potential of siderophores and biosurfactants produced by Antarctic psychrotolerant bacteria.</title>
        <authorList>
            <person name="Styczynski M."/>
            <person name="Krucon T."/>
            <person name="Decewicz P."/>
            <person name="Dziewit L."/>
        </authorList>
    </citation>
    <scope>NUCLEOTIDE SEQUENCE [LARGE SCALE GENOMIC DNA]</scope>
    <source>
        <strain evidence="7 8">ANT_H27</strain>
    </source>
</reference>
<dbReference type="InterPro" id="IPR003807">
    <property type="entry name" value="DUF202"/>
</dbReference>